<gene>
    <name evidence="1" type="ORF">BCY91_14115</name>
</gene>
<reference evidence="1 2" key="1">
    <citation type="submission" date="2016-07" db="EMBL/GenBank/DDBJ databases">
        <title>Genome of Pelobium manganitolerans.</title>
        <authorList>
            <person name="Wu S."/>
            <person name="Wang G."/>
        </authorList>
    </citation>
    <scope>NUCLEOTIDE SEQUENCE [LARGE SCALE GENOMIC DNA]</scope>
    <source>
        <strain evidence="1 2">YS-25</strain>
    </source>
</reference>
<comment type="caution">
    <text evidence="1">The sequence shown here is derived from an EMBL/GenBank/DDBJ whole genome shotgun (WGS) entry which is preliminary data.</text>
</comment>
<organism evidence="1 2">
    <name type="scientific">Pelobium manganitolerans</name>
    <dbReference type="NCBI Taxonomy" id="1842495"/>
    <lineage>
        <taxon>Bacteria</taxon>
        <taxon>Pseudomonadati</taxon>
        <taxon>Bacteroidota</taxon>
        <taxon>Sphingobacteriia</taxon>
        <taxon>Sphingobacteriales</taxon>
        <taxon>Sphingobacteriaceae</taxon>
        <taxon>Pelobium</taxon>
    </lineage>
</organism>
<protein>
    <submittedName>
        <fullName evidence="1">Uncharacterized protein</fullName>
    </submittedName>
</protein>
<name>A0A419SAB9_9SPHI</name>
<dbReference type="Proteomes" id="UP000283433">
    <property type="component" value="Unassembled WGS sequence"/>
</dbReference>
<dbReference type="RefSeq" id="WP_120180654.1">
    <property type="nucleotide sequence ID" value="NZ_MBTA01000003.1"/>
</dbReference>
<sequence>MGQLYINDVLMDMSAKTIIGVTKQISDVGDIDKVKGNTTNQFKLPLTKKNIEALGIPGDLNFSKGMEYRLLRAKYIENGLEVIPYGFASIEAVNEFIEVRVISGNIEFFDLLTGNIKELFSPEFETQHGLPSLNHYWDIASIIYSLGNTTGYIYPLVDYGNLTADTLLRCEEMRPAVFVSAVMERIFIKTGFKFEGDVFQDPEYLAEILPFSGDKMEQAPGSSDFALRATKLSTQNGDSGPWFQVSIPDAGTSNASGRWQNNRYTFLKSGTVKFKVKAIVSGSNNVEKMFTIGLQRNEDEYVGVFLGTKKMFAFGQASVSDYVKKTIEFETEELAFNAGDYVRMYANRNTTSGPFPSRSSYVYPETYIEVIPGAALYKSMIDIRSVLPDDDIKTFLKNFMFRFGLVVQTDNIRKTVSFRPFSDIKKNKMIAVDWTDKVDQSLPANREFKIGSYGQRNYFVYKEDQSVSKELGKGIISIADESLPVEKTVITSLYAASETVYRAGGLPAVFINKITESDKLDGKKDFTVNTAQRIARIYRTNARVEFAEGDYRREVDRYDFPATYFNMPDIGLGFDKILEKRYRELVEVLTLTKKVTENIRLNEVDISEFDFFTPVYLGKYAMYFYVNKISNYVDGQKTKVELIRL</sequence>
<accession>A0A419SAB9</accession>
<proteinExistence type="predicted"/>
<dbReference type="OrthoDB" id="910810at2"/>
<dbReference type="EMBL" id="MBTA01000003">
    <property type="protein sequence ID" value="RKD19008.1"/>
    <property type="molecule type" value="Genomic_DNA"/>
</dbReference>
<keyword evidence="2" id="KW-1185">Reference proteome</keyword>
<dbReference type="AlphaFoldDB" id="A0A419SAB9"/>
<evidence type="ECO:0000313" key="2">
    <source>
        <dbReference type="Proteomes" id="UP000283433"/>
    </source>
</evidence>
<evidence type="ECO:0000313" key="1">
    <source>
        <dbReference type="EMBL" id="RKD19008.1"/>
    </source>
</evidence>